<evidence type="ECO:0000313" key="4">
    <source>
        <dbReference type="EMBL" id="GFP80163.1"/>
    </source>
</evidence>
<dbReference type="EMBL" id="BMAC01000016">
    <property type="protein sequence ID" value="GFP80163.1"/>
    <property type="molecule type" value="Genomic_DNA"/>
</dbReference>
<proteinExistence type="inferred from homology"/>
<comment type="caution">
    <text evidence="4">The sequence shown here is derived from an EMBL/GenBank/DDBJ whole genome shotgun (WGS) entry which is preliminary data.</text>
</comment>
<protein>
    <submittedName>
        <fullName evidence="4">Vinorine synthase</fullName>
    </submittedName>
</protein>
<accession>A0A830B6J3</accession>
<name>A0A830B6J3_9LAMI</name>
<dbReference type="Proteomes" id="UP000653305">
    <property type="component" value="Unassembled WGS sequence"/>
</dbReference>
<dbReference type="Gene3D" id="3.30.559.10">
    <property type="entry name" value="Chloramphenicol acetyltransferase-like domain"/>
    <property type="match status" value="2"/>
</dbReference>
<organism evidence="4 5">
    <name type="scientific">Phtheirospermum japonicum</name>
    <dbReference type="NCBI Taxonomy" id="374723"/>
    <lineage>
        <taxon>Eukaryota</taxon>
        <taxon>Viridiplantae</taxon>
        <taxon>Streptophyta</taxon>
        <taxon>Embryophyta</taxon>
        <taxon>Tracheophyta</taxon>
        <taxon>Spermatophyta</taxon>
        <taxon>Magnoliopsida</taxon>
        <taxon>eudicotyledons</taxon>
        <taxon>Gunneridae</taxon>
        <taxon>Pentapetalae</taxon>
        <taxon>asterids</taxon>
        <taxon>lamiids</taxon>
        <taxon>Lamiales</taxon>
        <taxon>Orobanchaceae</taxon>
        <taxon>Orobanchaceae incertae sedis</taxon>
        <taxon>Phtheirospermum</taxon>
    </lineage>
</organism>
<reference evidence="4" key="1">
    <citation type="submission" date="2020-07" db="EMBL/GenBank/DDBJ databases">
        <title>Ethylene signaling mediates host invasion by parasitic plants.</title>
        <authorList>
            <person name="Yoshida S."/>
        </authorList>
    </citation>
    <scope>NUCLEOTIDE SEQUENCE</scope>
    <source>
        <strain evidence="4">Okayama</strain>
    </source>
</reference>
<evidence type="ECO:0000313" key="5">
    <source>
        <dbReference type="Proteomes" id="UP000653305"/>
    </source>
</evidence>
<dbReference type="InterPro" id="IPR023213">
    <property type="entry name" value="CAT-like_dom_sf"/>
</dbReference>
<sequence length="474" mass="51940">MESEIVSVENVAPSSPTPQNLQTYKLSMLDQIVPPMLVPLVLYFTNPNKISDSNNLKRSLSVILTRFYPLAGRVNPDGQSINCHDQGVPFTVVKSRLNLSDLLRNKPDENLPRHLLPCAVSWDTEHCPGSSVALVQVNYFDCGGIAIGLVFWHKIADALTMGNFVNAWAHAARDSSESIPPSYVAQSVFPPKSEMQNPKGSMSTILKTGKSIMRRYTFDAPAILKLKSMMSATVGRRGPTRVEAVSALIWKCFMAASLANHRSATVMTHAVNLRRRAEPPFPDEAFGNFPGLAAAAANNGEIENEGFELGQLVGKMRAAITKIDGEFVKRLQGDDGMSGYLENLRLTWSEIPENADLLPISSWCGFGLYGVDFGFGKPAWLTRCDSGCDAGSRFLNVVWLMDARDGVGIEAWVILEEKYMSVFENAEDLRVFASCDPSPLDNIDQGPIRFVSHCGTASVEEGLTSQLNPAFLQC</sequence>
<dbReference type="Pfam" id="PF02458">
    <property type="entry name" value="Transferase"/>
    <property type="match status" value="1"/>
</dbReference>
<dbReference type="OrthoDB" id="894625at2759"/>
<comment type="similarity">
    <text evidence="1">Belongs to the plant acyltransferase family.</text>
</comment>
<dbReference type="PANTHER" id="PTHR31623:SF105">
    <property type="entry name" value="VINORINE SYNTHASE-LIKE"/>
    <property type="match status" value="1"/>
</dbReference>
<evidence type="ECO:0000256" key="2">
    <source>
        <dbReference type="ARBA" id="ARBA00022679"/>
    </source>
</evidence>
<gene>
    <name evidence="4" type="ORF">PHJA_000159700</name>
</gene>
<evidence type="ECO:0000256" key="1">
    <source>
        <dbReference type="ARBA" id="ARBA00009861"/>
    </source>
</evidence>
<keyword evidence="2" id="KW-0808">Transferase</keyword>
<keyword evidence="3" id="KW-0012">Acyltransferase</keyword>
<evidence type="ECO:0000256" key="3">
    <source>
        <dbReference type="ARBA" id="ARBA00023315"/>
    </source>
</evidence>
<keyword evidence="5" id="KW-1185">Reference proteome</keyword>
<dbReference type="PANTHER" id="PTHR31623">
    <property type="entry name" value="F21J9.9"/>
    <property type="match status" value="1"/>
</dbReference>
<dbReference type="AlphaFoldDB" id="A0A830B6J3"/>
<dbReference type="GO" id="GO:0016746">
    <property type="term" value="F:acyltransferase activity"/>
    <property type="evidence" value="ECO:0007669"/>
    <property type="project" value="UniProtKB-KW"/>
</dbReference>